<evidence type="ECO:0008006" key="8">
    <source>
        <dbReference type="Google" id="ProtNLM"/>
    </source>
</evidence>
<proteinExistence type="inferred from homology"/>
<evidence type="ECO:0000256" key="2">
    <source>
        <dbReference type="ARBA" id="ARBA00010112"/>
    </source>
</evidence>
<keyword evidence="7" id="KW-1185">Reference proteome</keyword>
<name>A0A8S1E555_9PELO</name>
<evidence type="ECO:0000313" key="7">
    <source>
        <dbReference type="Proteomes" id="UP000494206"/>
    </source>
</evidence>
<keyword evidence="4 5" id="KW-0732">Signal</keyword>
<dbReference type="Gene3D" id="2.60.40.3330">
    <property type="match status" value="1"/>
</dbReference>
<evidence type="ECO:0000256" key="5">
    <source>
        <dbReference type="SAM" id="SignalP"/>
    </source>
</evidence>
<comment type="caution">
    <text evidence="6">The sequence shown here is derived from an EMBL/GenBank/DDBJ whole genome shotgun (WGS) entry which is preliminary data.</text>
</comment>
<dbReference type="GO" id="GO:0009986">
    <property type="term" value="C:cell surface"/>
    <property type="evidence" value="ECO:0007669"/>
    <property type="project" value="InterPro"/>
</dbReference>
<feature type="signal peptide" evidence="5">
    <location>
        <begin position="1"/>
        <end position="18"/>
    </location>
</feature>
<comment type="subcellular location">
    <subcellularLocation>
        <location evidence="1">Secreted</location>
    </subcellularLocation>
</comment>
<evidence type="ECO:0000256" key="3">
    <source>
        <dbReference type="ARBA" id="ARBA00022525"/>
    </source>
</evidence>
<comment type="similarity">
    <text evidence="2">Belongs to the nematode transthyretin-like family.</text>
</comment>
<dbReference type="Pfam" id="PF01060">
    <property type="entry name" value="TTR-52"/>
    <property type="match status" value="1"/>
</dbReference>
<dbReference type="EMBL" id="CADEPM010000001">
    <property type="protein sequence ID" value="CAB3398735.1"/>
    <property type="molecule type" value="Genomic_DNA"/>
</dbReference>
<evidence type="ECO:0000256" key="1">
    <source>
        <dbReference type="ARBA" id="ARBA00004613"/>
    </source>
</evidence>
<accession>A0A8S1E555</accession>
<reference evidence="6 7" key="1">
    <citation type="submission" date="2020-04" db="EMBL/GenBank/DDBJ databases">
        <authorList>
            <person name="Laetsch R D."/>
            <person name="Stevens L."/>
            <person name="Kumar S."/>
            <person name="Blaxter L. M."/>
        </authorList>
    </citation>
    <scope>NUCLEOTIDE SEQUENCE [LARGE SCALE GENOMIC DNA]</scope>
</reference>
<dbReference type="InterPro" id="IPR038479">
    <property type="entry name" value="Transthyretin-like_sf"/>
</dbReference>
<dbReference type="PANTHER" id="PTHR21700">
    <property type="entry name" value="TRANSTHYRETIN-LIKE FAMILY PROTEIN-RELATED"/>
    <property type="match status" value="1"/>
</dbReference>
<dbReference type="InterPro" id="IPR001534">
    <property type="entry name" value="Transthyretin-like"/>
</dbReference>
<gene>
    <name evidence="6" type="ORF">CBOVIS_LOCUS1976</name>
</gene>
<dbReference type="Proteomes" id="UP000494206">
    <property type="component" value="Unassembled WGS sequence"/>
</dbReference>
<protein>
    <recommendedName>
        <fullName evidence="8">Transthyretin-like family protein</fullName>
    </recommendedName>
</protein>
<evidence type="ECO:0000256" key="4">
    <source>
        <dbReference type="ARBA" id="ARBA00022729"/>
    </source>
</evidence>
<dbReference type="GO" id="GO:0005576">
    <property type="term" value="C:extracellular region"/>
    <property type="evidence" value="ECO:0007669"/>
    <property type="project" value="UniProtKB-SubCell"/>
</dbReference>
<organism evidence="6 7">
    <name type="scientific">Caenorhabditis bovis</name>
    <dbReference type="NCBI Taxonomy" id="2654633"/>
    <lineage>
        <taxon>Eukaryota</taxon>
        <taxon>Metazoa</taxon>
        <taxon>Ecdysozoa</taxon>
        <taxon>Nematoda</taxon>
        <taxon>Chromadorea</taxon>
        <taxon>Rhabditida</taxon>
        <taxon>Rhabditina</taxon>
        <taxon>Rhabditomorpha</taxon>
        <taxon>Rhabditoidea</taxon>
        <taxon>Rhabditidae</taxon>
        <taxon>Peloderinae</taxon>
        <taxon>Caenorhabditis</taxon>
    </lineage>
</organism>
<dbReference type="AlphaFoldDB" id="A0A8S1E555"/>
<sequence>MAIISVAILALLVHAIYGLDTAVSVRIRGRLLCEGKPMIFFPIELVEKNILFADTVVKRGETDGDGYFDISGTIDDWFVGPSPYFHVAHQCYGDTQNILSYCHKEFYIYFLREFQNPPNSFSKIYDLGTREMKSDVHIWNCIF</sequence>
<keyword evidence="3" id="KW-0964">Secreted</keyword>
<evidence type="ECO:0000313" key="6">
    <source>
        <dbReference type="EMBL" id="CAB3398735.1"/>
    </source>
</evidence>
<feature type="chain" id="PRO_5035822627" description="Transthyretin-like family protein" evidence="5">
    <location>
        <begin position="19"/>
        <end position="143"/>
    </location>
</feature>
<dbReference type="PANTHER" id="PTHR21700:SF24">
    <property type="entry name" value="TRANSTHYRETIN-LIKE FAMILY PROTEIN"/>
    <property type="match status" value="1"/>
</dbReference>